<proteinExistence type="predicted"/>
<keyword evidence="2" id="KW-1185">Reference proteome</keyword>
<dbReference type="OrthoDB" id="2084083at2"/>
<evidence type="ECO:0000313" key="1">
    <source>
        <dbReference type="EMBL" id="SDN84675.1"/>
    </source>
</evidence>
<dbReference type="RefSeq" id="WP_090842443.1">
    <property type="nucleotide sequence ID" value="NZ_FNIL01000004.1"/>
</dbReference>
<dbReference type="Proteomes" id="UP000198778">
    <property type="component" value="Unassembled WGS sequence"/>
</dbReference>
<sequence length="115" mass="12872">MKCLCETNTICSLKVEGDVGADPIWCSICGANLNVDDLPVSRSLKIDLEKWSLQYGEWINWENDTLTSNGIELEHLHNSKGELLTKRLREEVGPDCPVTFSPAVSGKAYQDLFQE</sequence>
<evidence type="ECO:0000313" key="2">
    <source>
        <dbReference type="Proteomes" id="UP000198778"/>
    </source>
</evidence>
<name>A0A1H0EQQ5_9BACI</name>
<organism evidence="1 2">
    <name type="scientific">Alkalicoccus daliensis</name>
    <dbReference type="NCBI Taxonomy" id="745820"/>
    <lineage>
        <taxon>Bacteria</taxon>
        <taxon>Bacillati</taxon>
        <taxon>Bacillota</taxon>
        <taxon>Bacilli</taxon>
        <taxon>Bacillales</taxon>
        <taxon>Bacillaceae</taxon>
        <taxon>Alkalicoccus</taxon>
    </lineage>
</organism>
<dbReference type="EMBL" id="FNIL01000004">
    <property type="protein sequence ID" value="SDN84675.1"/>
    <property type="molecule type" value="Genomic_DNA"/>
</dbReference>
<dbReference type="STRING" id="745820.SAMN04488053_10422"/>
<accession>A0A1H0EQQ5</accession>
<dbReference type="AlphaFoldDB" id="A0A1H0EQQ5"/>
<protein>
    <submittedName>
        <fullName evidence="1">Uncharacterized protein</fullName>
    </submittedName>
</protein>
<reference evidence="2" key="1">
    <citation type="submission" date="2016-10" db="EMBL/GenBank/DDBJ databases">
        <authorList>
            <person name="Varghese N."/>
            <person name="Submissions S."/>
        </authorList>
    </citation>
    <scope>NUCLEOTIDE SEQUENCE [LARGE SCALE GENOMIC DNA]</scope>
    <source>
        <strain evidence="2">CGMCC 1.10369</strain>
    </source>
</reference>
<gene>
    <name evidence="1" type="ORF">SAMN04488053_10422</name>
</gene>